<evidence type="ECO:0000313" key="5">
    <source>
        <dbReference type="Proteomes" id="UP000041770"/>
    </source>
</evidence>
<accession>A0A0H6J166</accession>
<evidence type="ECO:0000313" key="3">
    <source>
        <dbReference type="EMBL" id="MBS7676110.1"/>
    </source>
</evidence>
<evidence type="ECO:0000313" key="6">
    <source>
        <dbReference type="Proteomes" id="UP000044806"/>
    </source>
</evidence>
<sequence length="77" mass="8546">MNNHHLSAAESHELATRVSALGAKQVLLILRQIQDQSLDSSMKNRGLIYERALRTKTEAGSTAKIGHALLDHHTRPH</sequence>
<dbReference type="Proteomes" id="UP000471242">
    <property type="component" value="Unassembled WGS sequence"/>
</dbReference>
<reference evidence="5 6" key="1">
    <citation type="submission" date="2015-07" db="EMBL/GenBank/DDBJ databases">
        <authorList>
            <consortium name="Pathogen Informatics"/>
        </authorList>
    </citation>
    <scope>NUCLEOTIDE SEQUENCE [LARGE SCALE GENOMIC DNA]</scope>
    <source>
        <strain evidence="2 5">A316</strain>
        <strain evidence="1 6">A51</strain>
    </source>
</reference>
<dbReference type="EMBL" id="JAHBND010001006">
    <property type="protein sequence ID" value="MBS7676110.1"/>
    <property type="molecule type" value="Genomic_DNA"/>
</dbReference>
<dbReference type="Proteomes" id="UP001196338">
    <property type="component" value="Unassembled WGS sequence"/>
</dbReference>
<dbReference type="KEGG" id="vcq:EN18_12125"/>
<dbReference type="Proteomes" id="UP000041770">
    <property type="component" value="Unassembled WGS sequence"/>
</dbReference>
<dbReference type="RefSeq" id="WP_001059182.1">
    <property type="nucleotide sequence ID" value="NZ_AP018677.1"/>
</dbReference>
<organism evidence="4 7">
    <name type="scientific">Vibrio cholerae</name>
    <dbReference type="NCBI Taxonomy" id="666"/>
    <lineage>
        <taxon>Bacteria</taxon>
        <taxon>Pseudomonadati</taxon>
        <taxon>Pseudomonadota</taxon>
        <taxon>Gammaproteobacteria</taxon>
        <taxon>Vibrionales</taxon>
        <taxon>Vibrionaceae</taxon>
        <taxon>Vibrio</taxon>
    </lineage>
</organism>
<dbReference type="EMBL" id="CWOW01000001">
    <property type="protein sequence ID" value="CRZ86136.1"/>
    <property type="molecule type" value="Genomic_DNA"/>
</dbReference>
<reference evidence="3" key="4">
    <citation type="submission" date="2023-08" db="EMBL/GenBank/DDBJ databases">
        <title>Vibrio cholerae Outbreaks in Tanzania Exemplify Founder Flush: Simultaneous Increases in Population Size and Genetic Diversity.</title>
        <authorList>
            <person name="Debes A.K."/>
            <person name="Mohammed A."/>
            <person name="Maseke I."/>
            <person name="Almeida M."/>
            <person name="Li S."/>
            <person name="Matimba H."/>
            <person name="Joachim A."/>
            <person name="Mizinduko M."/>
            <person name="Nyanga S."/>
            <person name="Kelly M."/>
            <person name="Kachwamba Y."/>
            <person name="Schaffer A.M."/>
            <person name="Nyanga A.S."/>
            <person name="Mghamba J."/>
            <person name="Mosha F.S."/>
            <person name="Sack D.A."/>
            <person name="Stine O.C."/>
        </authorList>
    </citation>
    <scope>NUCLEOTIDE SEQUENCE</scope>
    <source>
        <strain evidence="3">TDS0091212</strain>
    </source>
</reference>
<dbReference type="EMBL" id="QZRB01000001">
    <property type="protein sequence ID" value="MVD22094.1"/>
    <property type="molecule type" value="Genomic_DNA"/>
</dbReference>
<name>A0A0H6J166_VIBCL</name>
<proteinExistence type="predicted"/>
<evidence type="ECO:0000313" key="4">
    <source>
        <dbReference type="EMBL" id="MVD22094.1"/>
    </source>
</evidence>
<dbReference type="EMBL" id="CWQY01000020">
    <property type="protein sequence ID" value="CSC96633.1"/>
    <property type="molecule type" value="Genomic_DNA"/>
</dbReference>
<reference evidence="4 7" key="2">
    <citation type="submission" date="2018-09" db="EMBL/GenBank/DDBJ databases">
        <title>Genomic epidemiology reveals two lineages of Vibrio cholerae that can cause global cholera epidemics despite absence of cholera toxin gene.</title>
        <authorList>
            <person name="Wang H."/>
            <person name="Zen W."/>
            <person name="Yu H."/>
            <person name="Zhang W."/>
            <person name="Pan J."/>
            <person name="Yang C."/>
            <person name="Cui Y."/>
        </authorList>
    </citation>
    <scope>NUCLEOTIDE SEQUENCE [LARGE SCALE GENOMIC DNA]</scope>
    <source>
        <strain evidence="4 7">00-1_S85</strain>
    </source>
</reference>
<evidence type="ECO:0000313" key="7">
    <source>
        <dbReference type="Proteomes" id="UP000471242"/>
    </source>
</evidence>
<reference evidence="3" key="3">
    <citation type="submission" date="2021-05" db="EMBL/GenBank/DDBJ databases">
        <authorList>
            <person name="Stine C."/>
        </authorList>
    </citation>
    <scope>NUCLEOTIDE SEQUENCE</scope>
    <source>
        <strain evidence="3">TDS0091212</strain>
    </source>
</reference>
<evidence type="ECO:0000313" key="2">
    <source>
        <dbReference type="EMBL" id="CSC96633.1"/>
    </source>
</evidence>
<dbReference type="Proteomes" id="UP000044806">
    <property type="component" value="Unassembled WGS sequence"/>
</dbReference>
<gene>
    <name evidence="4" type="ORF">D6U24_01875</name>
    <name evidence="1" type="ORF">ERS013165_00405</name>
    <name evidence="2" type="ORF">ERS013200_02739</name>
    <name evidence="3" type="ORF">KIN13_22215</name>
</gene>
<dbReference type="AlphaFoldDB" id="A0A0H6J166"/>
<protein>
    <submittedName>
        <fullName evidence="4">Uncharacterized protein</fullName>
    </submittedName>
</protein>
<evidence type="ECO:0000313" key="1">
    <source>
        <dbReference type="EMBL" id="CRZ86136.1"/>
    </source>
</evidence>